<feature type="domain" description="DHHA1" evidence="2">
    <location>
        <begin position="226"/>
        <end position="308"/>
    </location>
</feature>
<dbReference type="Gene3D" id="3.10.310.30">
    <property type="match status" value="1"/>
</dbReference>
<dbReference type="InterPro" id="IPR001667">
    <property type="entry name" value="DDH_dom"/>
</dbReference>
<dbReference type="OrthoDB" id="9803668at2"/>
<dbReference type="RefSeq" id="WP_018394153.1">
    <property type="nucleotide sequence ID" value="NZ_LQWZ01000023.1"/>
</dbReference>
<dbReference type="GO" id="GO:0003676">
    <property type="term" value="F:nucleic acid binding"/>
    <property type="evidence" value="ECO:0007669"/>
    <property type="project" value="InterPro"/>
</dbReference>
<proteinExistence type="predicted"/>
<dbReference type="InterPro" id="IPR051319">
    <property type="entry name" value="Oligoribo/pAp-PDE_c-di-AMP_PDE"/>
</dbReference>
<dbReference type="PANTHER" id="PTHR47618">
    <property type="entry name" value="BIFUNCTIONAL OLIGORIBONUCLEASE AND PAP PHOSPHATASE NRNA"/>
    <property type="match status" value="1"/>
</dbReference>
<feature type="domain" description="DDH" evidence="1">
    <location>
        <begin position="15"/>
        <end position="152"/>
    </location>
</feature>
<protein>
    <submittedName>
        <fullName evidence="3">Oligoribonuclease</fullName>
    </submittedName>
</protein>
<sequence>MKQHIIDKIKEYDTIILHRHVRPDPDAYGSQGGLAEIIKATFPEKTVFTVGEEEPTLYFMRRLDQIDDSVYEGALVIVCDTANQARICDQRFKLGKEVIKIDHHPNEDPYGDLLWVDTDAAACSQMVYELYKTSDGQLKMSNEAARLLYAGIVSDTGRFLYSSTTIETMQYAGELMQYDFNRQELFNGMYEKEAHVLKMEGYILQNFNMDESGVAEVRISKELLEKFNATQAETSQLISILNGVKGIRAWVFFIEEDDQIRVRFRSKGTVINSLAVKYGGGGHPLAAGASVYSWEEATNILNDLKALIIER</sequence>
<reference evidence="3 4" key="1">
    <citation type="submission" date="2016-01" db="EMBL/GenBank/DDBJ databases">
        <title>Investigation of taxonomic status of Bacillus aminovorans.</title>
        <authorList>
            <person name="Verma A."/>
            <person name="Pal Y."/>
            <person name="Krishnamurthi S."/>
        </authorList>
    </citation>
    <scope>NUCLEOTIDE SEQUENCE [LARGE SCALE GENOMIC DNA]</scope>
    <source>
        <strain evidence="3 4">DSM 4337</strain>
    </source>
</reference>
<dbReference type="AlphaFoldDB" id="A0A177KSA3"/>
<accession>A0A177KSA3</accession>
<dbReference type="Pfam" id="PF02272">
    <property type="entry name" value="DHHA1"/>
    <property type="match status" value="1"/>
</dbReference>
<evidence type="ECO:0000313" key="4">
    <source>
        <dbReference type="Proteomes" id="UP000077271"/>
    </source>
</evidence>
<evidence type="ECO:0000259" key="2">
    <source>
        <dbReference type="Pfam" id="PF02272"/>
    </source>
</evidence>
<comment type="caution">
    <text evidence="3">The sequence shown here is derived from an EMBL/GenBank/DDBJ whole genome shotgun (WGS) entry which is preliminary data.</text>
</comment>
<dbReference type="PANTHER" id="PTHR47618:SF1">
    <property type="entry name" value="BIFUNCTIONAL OLIGORIBONUCLEASE AND PAP PHOSPHATASE NRNA"/>
    <property type="match status" value="1"/>
</dbReference>
<dbReference type="Proteomes" id="UP000077271">
    <property type="component" value="Unassembled WGS sequence"/>
</dbReference>
<evidence type="ECO:0000313" key="3">
    <source>
        <dbReference type="EMBL" id="OAH56222.1"/>
    </source>
</evidence>
<dbReference type="InterPro" id="IPR003156">
    <property type="entry name" value="DHHA1_dom"/>
</dbReference>
<gene>
    <name evidence="3" type="ORF">AWH48_06015</name>
</gene>
<dbReference type="EMBL" id="LQWZ01000023">
    <property type="protein sequence ID" value="OAH56222.1"/>
    <property type="molecule type" value="Genomic_DNA"/>
</dbReference>
<dbReference type="Pfam" id="PF01368">
    <property type="entry name" value="DHH"/>
    <property type="match status" value="1"/>
</dbReference>
<dbReference type="SUPFAM" id="SSF64182">
    <property type="entry name" value="DHH phosphoesterases"/>
    <property type="match status" value="1"/>
</dbReference>
<evidence type="ECO:0000259" key="1">
    <source>
        <dbReference type="Pfam" id="PF01368"/>
    </source>
</evidence>
<dbReference type="InterPro" id="IPR038763">
    <property type="entry name" value="DHH_sf"/>
</dbReference>
<name>A0A177KSA3_9BACI</name>
<dbReference type="Gene3D" id="3.90.1640.10">
    <property type="entry name" value="inorganic pyrophosphatase (n-terminal core)"/>
    <property type="match status" value="1"/>
</dbReference>
<organism evidence="3 4">
    <name type="scientific">Domibacillus aminovorans</name>
    <dbReference type="NCBI Taxonomy" id="29332"/>
    <lineage>
        <taxon>Bacteria</taxon>
        <taxon>Bacillati</taxon>
        <taxon>Bacillota</taxon>
        <taxon>Bacilli</taxon>
        <taxon>Bacillales</taxon>
        <taxon>Bacillaceae</taxon>
        <taxon>Domibacillus</taxon>
    </lineage>
</organism>